<dbReference type="EMBL" id="JAPFFF010000001">
    <property type="protein sequence ID" value="KAK8898701.1"/>
    <property type="molecule type" value="Genomic_DNA"/>
</dbReference>
<comment type="caution">
    <text evidence="1">The sequence shown here is derived from an EMBL/GenBank/DDBJ whole genome shotgun (WGS) entry which is preliminary data.</text>
</comment>
<proteinExistence type="predicted"/>
<gene>
    <name evidence="1" type="ORF">M9Y10_000993</name>
</gene>
<organism evidence="1 2">
    <name type="scientific">Tritrichomonas musculus</name>
    <dbReference type="NCBI Taxonomy" id="1915356"/>
    <lineage>
        <taxon>Eukaryota</taxon>
        <taxon>Metamonada</taxon>
        <taxon>Parabasalia</taxon>
        <taxon>Tritrichomonadida</taxon>
        <taxon>Tritrichomonadidae</taxon>
        <taxon>Tritrichomonas</taxon>
    </lineage>
</organism>
<evidence type="ECO:0000313" key="1">
    <source>
        <dbReference type="EMBL" id="KAK8898701.1"/>
    </source>
</evidence>
<sequence length="78" mass="9124">MTPLHIACLIGNKDIICIFLREAQGRIDTSVLDIKKKKPFEYLPQELAEDQEILDLFAIEEEERNEVDDQYQENDESI</sequence>
<reference evidence="1 2" key="1">
    <citation type="submission" date="2024-04" db="EMBL/GenBank/DDBJ databases">
        <title>Tritrichomonas musculus Genome.</title>
        <authorList>
            <person name="Alves-Ferreira E."/>
            <person name="Grigg M."/>
            <person name="Lorenzi H."/>
            <person name="Galac M."/>
        </authorList>
    </citation>
    <scope>NUCLEOTIDE SEQUENCE [LARGE SCALE GENOMIC DNA]</scope>
    <source>
        <strain evidence="1 2">EAF2021</strain>
    </source>
</reference>
<dbReference type="Proteomes" id="UP001470230">
    <property type="component" value="Unassembled WGS sequence"/>
</dbReference>
<protein>
    <recommendedName>
        <fullName evidence="3">Ankyrin repeat protein</fullName>
    </recommendedName>
</protein>
<accession>A0ABR2L6R1</accession>
<evidence type="ECO:0000313" key="2">
    <source>
        <dbReference type="Proteomes" id="UP001470230"/>
    </source>
</evidence>
<keyword evidence="2" id="KW-1185">Reference proteome</keyword>
<name>A0ABR2L6R1_9EUKA</name>
<evidence type="ECO:0008006" key="3">
    <source>
        <dbReference type="Google" id="ProtNLM"/>
    </source>
</evidence>